<evidence type="ECO:0000313" key="1">
    <source>
        <dbReference type="EMBL" id="TGN18301.1"/>
    </source>
</evidence>
<evidence type="ECO:0000313" key="2">
    <source>
        <dbReference type="Proteomes" id="UP000298058"/>
    </source>
</evidence>
<evidence type="ECO:0008006" key="3">
    <source>
        <dbReference type="Google" id="ProtNLM"/>
    </source>
</evidence>
<name>A0A4R9LXK8_9LEPT</name>
<dbReference type="AlphaFoldDB" id="A0A4R9LXK8"/>
<organism evidence="1 2">
    <name type="scientific">Leptospira idonii</name>
    <dbReference type="NCBI Taxonomy" id="1193500"/>
    <lineage>
        <taxon>Bacteria</taxon>
        <taxon>Pseudomonadati</taxon>
        <taxon>Spirochaetota</taxon>
        <taxon>Spirochaetia</taxon>
        <taxon>Leptospirales</taxon>
        <taxon>Leptospiraceae</taxon>
        <taxon>Leptospira</taxon>
    </lineage>
</organism>
<dbReference type="RefSeq" id="WP_135760989.1">
    <property type="nucleotide sequence ID" value="NZ_RQHW01000047.1"/>
</dbReference>
<reference evidence="1" key="1">
    <citation type="journal article" date="2019" name="PLoS Negl. Trop. Dis.">
        <title>Revisiting the worldwide diversity of Leptospira species in the environment.</title>
        <authorList>
            <person name="Vincent A.T."/>
            <person name="Schiettekatte O."/>
            <person name="Bourhy P."/>
            <person name="Veyrier F.J."/>
            <person name="Picardeau M."/>
        </authorList>
    </citation>
    <scope>NUCLEOTIDE SEQUENCE [LARGE SCALE GENOMIC DNA]</scope>
    <source>
        <strain evidence="1">201300427</strain>
    </source>
</reference>
<dbReference type="OrthoDB" id="320735at2"/>
<keyword evidence="2" id="KW-1185">Reference proteome</keyword>
<sequence length="284" mass="33171">MKILCHINHYFGQNEFFTGKSSLPPGVEPEEVAKRASVRKKHVESVINQMKSFGGIDVVVCGMKDYSLVPIDLDFSYIRSTPLLMIYESIDRMADKIDEYDYFINLEDDTFLTKETFENIVRFDKTSFVNEILLPNRLETDDSGNLYCVDIQALPGWTLQMKQFEGHSLKVALNPHSALVIFSKEKFKYALSHIDRSFRKNILANELDSAFAYYHSPFSLFRSEDLSFHSVIHLDRWIYSPGETLYKVSHKRRYNISIGDFFPPIFMRGLRFILKRFLRRNKTA</sequence>
<gene>
    <name evidence="1" type="ORF">EHS15_12915</name>
</gene>
<proteinExistence type="predicted"/>
<accession>A0A4R9LXK8</accession>
<dbReference type="Proteomes" id="UP000298058">
    <property type="component" value="Unassembled WGS sequence"/>
</dbReference>
<protein>
    <recommendedName>
        <fullName evidence="3">Glycosyltransferase family 2 protein</fullName>
    </recommendedName>
</protein>
<comment type="caution">
    <text evidence="1">The sequence shown here is derived from an EMBL/GenBank/DDBJ whole genome shotgun (WGS) entry which is preliminary data.</text>
</comment>
<dbReference type="EMBL" id="RQHW01000047">
    <property type="protein sequence ID" value="TGN18301.1"/>
    <property type="molecule type" value="Genomic_DNA"/>
</dbReference>